<feature type="signal peptide" evidence="3">
    <location>
        <begin position="1"/>
        <end position="20"/>
    </location>
</feature>
<comment type="similarity">
    <text evidence="1">Belongs to the short-chain dehydrogenases/reductases (SDR) family.</text>
</comment>
<evidence type="ECO:0000256" key="3">
    <source>
        <dbReference type="SAM" id="SignalP"/>
    </source>
</evidence>
<evidence type="ECO:0000256" key="2">
    <source>
        <dbReference type="ARBA" id="ARBA00023002"/>
    </source>
</evidence>
<dbReference type="Pfam" id="PF00106">
    <property type="entry name" value="adh_short"/>
    <property type="match status" value="1"/>
</dbReference>
<dbReference type="GO" id="GO:0016491">
    <property type="term" value="F:oxidoreductase activity"/>
    <property type="evidence" value="ECO:0007669"/>
    <property type="project" value="UniProtKB-KW"/>
</dbReference>
<dbReference type="PANTHER" id="PTHR24320:SF227">
    <property type="entry name" value="RETINOL DEHYDROGENASE 11"/>
    <property type="match status" value="1"/>
</dbReference>
<proteinExistence type="inferred from homology"/>
<evidence type="ECO:0000256" key="1">
    <source>
        <dbReference type="ARBA" id="ARBA00006484"/>
    </source>
</evidence>
<dbReference type="AlphaFoldDB" id="A0AAE1W4H2"/>
<dbReference type="Proteomes" id="UP001289374">
    <property type="component" value="Unassembled WGS sequence"/>
</dbReference>
<dbReference type="EMBL" id="JACGWL010000015">
    <property type="protein sequence ID" value="KAK4386503.1"/>
    <property type="molecule type" value="Genomic_DNA"/>
</dbReference>
<reference evidence="4" key="1">
    <citation type="submission" date="2020-06" db="EMBL/GenBank/DDBJ databases">
        <authorList>
            <person name="Li T."/>
            <person name="Hu X."/>
            <person name="Zhang T."/>
            <person name="Song X."/>
            <person name="Zhang H."/>
            <person name="Dai N."/>
            <person name="Sheng W."/>
            <person name="Hou X."/>
            <person name="Wei L."/>
        </authorList>
    </citation>
    <scope>NUCLEOTIDE SEQUENCE</scope>
    <source>
        <strain evidence="4">K16</strain>
        <tissue evidence="4">Leaf</tissue>
    </source>
</reference>
<sequence length="390" mass="43437">MSVLWTLSLVFSYLKLFSHGFLSPKSNVYSRRTPKHSTFANTAVTRPVCIITGATSGLGAAAAYALLVEGFYVVLVEDHLKLLSKVISDIKSQNQDACLKGFEVNLASFKSILEFNQSLQQWLRDSNLHSSVQLLINNAGILATSRRLTSEGYDQMLATNYIGAFCVTKVLLPLLENSPVPSRVVNVTSFTHWNGWQRNCIWEEFYEIKYTYAHIYEYSKLCLLLFSYELHRQINLKEISSSLCCSKLIINQEASIFCTLDLLATDPGAVKTNIMREIPSCVSQMAFIVLKFLGLLQSSKTGVCSILDAALAPPEVSGVYFFGGNGRSLNSSPLSYDANLAKELWATSCNCSKNCSWLPDWASVYDWIAKSLVSIRVFSSAMAMTIHHFL</sequence>
<dbReference type="InterPro" id="IPR002347">
    <property type="entry name" value="SDR_fam"/>
</dbReference>
<comment type="caution">
    <text evidence="4">The sequence shown here is derived from an EMBL/GenBank/DDBJ whole genome shotgun (WGS) entry which is preliminary data.</text>
</comment>
<evidence type="ECO:0000313" key="5">
    <source>
        <dbReference type="Proteomes" id="UP001289374"/>
    </source>
</evidence>
<keyword evidence="2" id="KW-0560">Oxidoreductase</keyword>
<keyword evidence="3" id="KW-0732">Signal</keyword>
<evidence type="ECO:0000313" key="4">
    <source>
        <dbReference type="EMBL" id="KAK4386503.1"/>
    </source>
</evidence>
<dbReference type="InterPro" id="IPR036291">
    <property type="entry name" value="NAD(P)-bd_dom_sf"/>
</dbReference>
<gene>
    <name evidence="4" type="ORF">Sango_2520900</name>
</gene>
<dbReference type="Gene3D" id="3.40.50.720">
    <property type="entry name" value="NAD(P)-binding Rossmann-like Domain"/>
    <property type="match status" value="1"/>
</dbReference>
<reference evidence="4" key="2">
    <citation type="journal article" date="2024" name="Plant">
        <title>Genomic evolution and insights into agronomic trait innovations of Sesamum species.</title>
        <authorList>
            <person name="Miao H."/>
            <person name="Wang L."/>
            <person name="Qu L."/>
            <person name="Liu H."/>
            <person name="Sun Y."/>
            <person name="Le M."/>
            <person name="Wang Q."/>
            <person name="Wei S."/>
            <person name="Zheng Y."/>
            <person name="Lin W."/>
            <person name="Duan Y."/>
            <person name="Cao H."/>
            <person name="Xiong S."/>
            <person name="Wang X."/>
            <person name="Wei L."/>
            <person name="Li C."/>
            <person name="Ma Q."/>
            <person name="Ju M."/>
            <person name="Zhao R."/>
            <person name="Li G."/>
            <person name="Mu C."/>
            <person name="Tian Q."/>
            <person name="Mei H."/>
            <person name="Zhang T."/>
            <person name="Gao T."/>
            <person name="Zhang H."/>
        </authorList>
    </citation>
    <scope>NUCLEOTIDE SEQUENCE</scope>
    <source>
        <strain evidence="4">K16</strain>
    </source>
</reference>
<keyword evidence="5" id="KW-1185">Reference proteome</keyword>
<organism evidence="4 5">
    <name type="scientific">Sesamum angolense</name>
    <dbReference type="NCBI Taxonomy" id="2727404"/>
    <lineage>
        <taxon>Eukaryota</taxon>
        <taxon>Viridiplantae</taxon>
        <taxon>Streptophyta</taxon>
        <taxon>Embryophyta</taxon>
        <taxon>Tracheophyta</taxon>
        <taxon>Spermatophyta</taxon>
        <taxon>Magnoliopsida</taxon>
        <taxon>eudicotyledons</taxon>
        <taxon>Gunneridae</taxon>
        <taxon>Pentapetalae</taxon>
        <taxon>asterids</taxon>
        <taxon>lamiids</taxon>
        <taxon>Lamiales</taxon>
        <taxon>Pedaliaceae</taxon>
        <taxon>Sesamum</taxon>
    </lineage>
</organism>
<feature type="chain" id="PRO_5042100950" evidence="3">
    <location>
        <begin position="21"/>
        <end position="390"/>
    </location>
</feature>
<protein>
    <submittedName>
        <fullName evidence="4">Short-chain dehydrogenase, chloroplastic</fullName>
    </submittedName>
</protein>
<dbReference type="SUPFAM" id="SSF51735">
    <property type="entry name" value="NAD(P)-binding Rossmann-fold domains"/>
    <property type="match status" value="1"/>
</dbReference>
<accession>A0AAE1W4H2</accession>
<dbReference type="PRINTS" id="PR00081">
    <property type="entry name" value="GDHRDH"/>
</dbReference>
<dbReference type="PANTHER" id="PTHR24320">
    <property type="entry name" value="RETINOL DEHYDROGENASE"/>
    <property type="match status" value="1"/>
</dbReference>
<name>A0AAE1W4H2_9LAMI</name>